<dbReference type="RefSeq" id="WP_035196469.1">
    <property type="nucleotide sequence ID" value="NZ_JJRY01000012.1"/>
</dbReference>
<evidence type="ECO:0000256" key="7">
    <source>
        <dbReference type="SAM" id="Phobius"/>
    </source>
</evidence>
<keyword evidence="6 7" id="KW-0472">Membrane</keyword>
<dbReference type="AlphaFoldDB" id="A0A072NWU5"/>
<evidence type="ECO:0000256" key="3">
    <source>
        <dbReference type="ARBA" id="ARBA00022448"/>
    </source>
</evidence>
<dbReference type="Pfam" id="PF00860">
    <property type="entry name" value="Xan_ur_permease"/>
    <property type="match status" value="1"/>
</dbReference>
<organism evidence="8 9">
    <name type="scientific">Schinkia azotoformans MEV2011</name>
    <dbReference type="NCBI Taxonomy" id="1348973"/>
    <lineage>
        <taxon>Bacteria</taxon>
        <taxon>Bacillati</taxon>
        <taxon>Bacillota</taxon>
        <taxon>Bacilli</taxon>
        <taxon>Bacillales</taxon>
        <taxon>Bacillaceae</taxon>
        <taxon>Calidifontibacillus/Schinkia group</taxon>
        <taxon>Schinkia</taxon>
    </lineage>
</organism>
<dbReference type="EMBL" id="JJRY01000012">
    <property type="protein sequence ID" value="KEF37690.1"/>
    <property type="molecule type" value="Genomic_DNA"/>
</dbReference>
<feature type="transmembrane region" description="Helical" evidence="7">
    <location>
        <begin position="409"/>
        <end position="426"/>
    </location>
</feature>
<evidence type="ECO:0000256" key="6">
    <source>
        <dbReference type="ARBA" id="ARBA00023136"/>
    </source>
</evidence>
<feature type="transmembrane region" description="Helical" evidence="7">
    <location>
        <begin position="50"/>
        <end position="70"/>
    </location>
</feature>
<feature type="transmembrane region" description="Helical" evidence="7">
    <location>
        <begin position="372"/>
        <end position="389"/>
    </location>
</feature>
<feature type="transmembrane region" description="Helical" evidence="7">
    <location>
        <begin position="163"/>
        <end position="182"/>
    </location>
</feature>
<proteinExistence type="inferred from homology"/>
<feature type="transmembrane region" description="Helical" evidence="7">
    <location>
        <begin position="103"/>
        <end position="123"/>
    </location>
</feature>
<dbReference type="PANTHER" id="PTHR42810">
    <property type="entry name" value="PURINE PERMEASE C1399.01C-RELATED"/>
    <property type="match status" value="1"/>
</dbReference>
<accession>A0A072NWU5</accession>
<dbReference type="NCBIfam" id="NF008502">
    <property type="entry name" value="PRK11412.1"/>
    <property type="match status" value="1"/>
</dbReference>
<feature type="transmembrane region" description="Helical" evidence="7">
    <location>
        <begin position="76"/>
        <end position="96"/>
    </location>
</feature>
<dbReference type="OrthoDB" id="5597247at2"/>
<feature type="transmembrane region" description="Helical" evidence="7">
    <location>
        <begin position="188"/>
        <end position="211"/>
    </location>
</feature>
<protein>
    <submittedName>
        <fullName evidence="8">Xanthine/uracil permease</fullName>
    </submittedName>
</protein>
<feature type="transmembrane region" description="Helical" evidence="7">
    <location>
        <begin position="223"/>
        <end position="248"/>
    </location>
</feature>
<reference evidence="8 9" key="1">
    <citation type="submission" date="2014-04" db="EMBL/GenBank/DDBJ databases">
        <title>Draft genome sequence of Bacillus azotoformans MEV2011, a (co-) denitrifying strain unable to grow in the presence of oxygen.</title>
        <authorList>
            <person name="Nielsen M."/>
            <person name="Schreiber L."/>
            <person name="Finster K."/>
            <person name="Schramm A."/>
        </authorList>
    </citation>
    <scope>NUCLEOTIDE SEQUENCE [LARGE SCALE GENOMIC DNA]</scope>
    <source>
        <strain evidence="8 9">MEV2011</strain>
    </source>
</reference>
<dbReference type="GO" id="GO:0005886">
    <property type="term" value="C:plasma membrane"/>
    <property type="evidence" value="ECO:0007669"/>
    <property type="project" value="TreeGrafter"/>
</dbReference>
<feature type="transmembrane region" description="Helical" evidence="7">
    <location>
        <begin position="277"/>
        <end position="296"/>
    </location>
</feature>
<comment type="similarity">
    <text evidence="2">Belongs to the nucleobase:cation symporter-2 (NCS2) (TC 2.A.40) family.</text>
</comment>
<dbReference type="PANTHER" id="PTHR42810:SF6">
    <property type="entry name" value="PURINE PERMEASE YBBY-RELATED"/>
    <property type="match status" value="1"/>
</dbReference>
<dbReference type="NCBIfam" id="NF037981">
    <property type="entry name" value="NCS2_1"/>
    <property type="match status" value="1"/>
</dbReference>
<feature type="transmembrane region" description="Helical" evidence="7">
    <location>
        <begin position="316"/>
        <end position="336"/>
    </location>
</feature>
<keyword evidence="5 7" id="KW-1133">Transmembrane helix</keyword>
<feature type="transmembrane region" description="Helical" evidence="7">
    <location>
        <begin position="15"/>
        <end position="38"/>
    </location>
</feature>
<evidence type="ECO:0000256" key="4">
    <source>
        <dbReference type="ARBA" id="ARBA00022692"/>
    </source>
</evidence>
<evidence type="ECO:0000256" key="1">
    <source>
        <dbReference type="ARBA" id="ARBA00004141"/>
    </source>
</evidence>
<gene>
    <name evidence="8" type="ORF">M670_02992</name>
</gene>
<evidence type="ECO:0000256" key="5">
    <source>
        <dbReference type="ARBA" id="ARBA00022989"/>
    </source>
</evidence>
<evidence type="ECO:0000313" key="8">
    <source>
        <dbReference type="EMBL" id="KEF37690.1"/>
    </source>
</evidence>
<feature type="transmembrane region" description="Helical" evidence="7">
    <location>
        <begin position="129"/>
        <end position="151"/>
    </location>
</feature>
<keyword evidence="4 7" id="KW-0812">Transmembrane</keyword>
<dbReference type="InterPro" id="IPR006043">
    <property type="entry name" value="NCS2"/>
</dbReference>
<dbReference type="PATRIC" id="fig|1348973.3.peg.2896"/>
<keyword evidence="3" id="KW-0813">Transport</keyword>
<evidence type="ECO:0000313" key="9">
    <source>
        <dbReference type="Proteomes" id="UP000027936"/>
    </source>
</evidence>
<sequence length="439" mass="47298">MNNQLNTSITLLAGFQWLFFMFANTVVIPISIGSAFQLEQIEIISALQRSFIFTGIACILQGMIGHRLSLMEGQSGLWWGVILSLAASASALHLDLQTIGGSIAVGAIISGILVVALGLLGIGDLLKKWFTPAVMFVFLLLLANQLIFIFLKGMLGLNSGDYINVKVACFSFVIAAITIILNVKGKGIVSNLSLLIGMIIGWIGAVFLFSNGEEAILIKTLPFLNWFPWGGPTIQWGIVLTVVITGLLNTTNTIATLKGAEDIYEKETKATQYKSSLLLSGMFTSLSGVLGLVPYAPYASSLGFLQSTGIKERAPFFIGSVLFIILGAIPSLSAFFSTIPNSVGNTILFVAYLQLFRSALRNIEKLEFSPKTIYKIALPALLGMTIMNLPSEAFVTVPELVRPLFSNGLLMGIMLALLMEGIYNVSNIGSFKKSVKEAS</sequence>
<evidence type="ECO:0000256" key="2">
    <source>
        <dbReference type="ARBA" id="ARBA00008821"/>
    </source>
</evidence>
<name>A0A072NWU5_SCHAZ</name>
<dbReference type="GO" id="GO:0042907">
    <property type="term" value="F:xanthine transmembrane transporter activity"/>
    <property type="evidence" value="ECO:0007669"/>
    <property type="project" value="TreeGrafter"/>
</dbReference>
<dbReference type="Proteomes" id="UP000027936">
    <property type="component" value="Unassembled WGS sequence"/>
</dbReference>
<comment type="subcellular location">
    <subcellularLocation>
        <location evidence="1">Membrane</location>
        <topology evidence="1">Multi-pass membrane protein</topology>
    </subcellularLocation>
</comment>
<comment type="caution">
    <text evidence="8">The sequence shown here is derived from an EMBL/GenBank/DDBJ whole genome shotgun (WGS) entry which is preliminary data.</text>
</comment>